<dbReference type="Proteomes" id="UP001159363">
    <property type="component" value="Chromosome 3"/>
</dbReference>
<sequence>MLTKWKTKLDLFDCGAIVIRTLQWRQPVSDDAVRGSMIVEVKGRPSYSQFIFVLKAFCDFAAQRKDIFKGDANTLTKYLIAAERKALCWCAVSQSNGVKQWDSYAELWRTESVVDNDAKIRAAERATQSKSGGEAIGNADRVYKRGSRKVRIHHCCPSTTSSSCRHVVVRLPSGAGLSDPSPSEIDSAESSAGAAVAELLARSPPTKANRVQSPAGSSDFRIWESCRAMPLVGGPSRGSPTAPAPSFRLLRSRNSRKRLFITILDHCSVNTATQLMARNAVLSPRNPHVVRKPTHRSPPLNKENRARIRTFAKTPGLGEGVRDGVALRGFAARNIFADITIQVKTAAAANRKGAFKKLLRALRPCSCVMLRDRCLLVEVKGGRDAFPDDVMPPPPQDRTVVGVSGRGGSSTARPLHLKARCSVWRELWLSAVQTFAPGESPLALIAAESLRKCSLAGSCAVPKQTNHSDECYFRIVNVIGINRNNYSKWTYPGLLSARQPVPHSDDSPIPSFCLCHLPELQEDEFCVSDAINYSETKDSDNEFVET</sequence>
<gene>
    <name evidence="1" type="ORF">PR048_009576</name>
</gene>
<protein>
    <submittedName>
        <fullName evidence="1">Uncharacterized protein</fullName>
    </submittedName>
</protein>
<evidence type="ECO:0000313" key="1">
    <source>
        <dbReference type="EMBL" id="KAJ8890069.1"/>
    </source>
</evidence>
<accession>A0ABQ9I0B6</accession>
<reference evidence="1 2" key="1">
    <citation type="submission" date="2023-02" db="EMBL/GenBank/DDBJ databases">
        <title>LHISI_Scaffold_Assembly.</title>
        <authorList>
            <person name="Stuart O.P."/>
            <person name="Cleave R."/>
            <person name="Magrath M.J.L."/>
            <person name="Mikheyev A.S."/>
        </authorList>
    </citation>
    <scope>NUCLEOTIDE SEQUENCE [LARGE SCALE GENOMIC DNA]</scope>
    <source>
        <strain evidence="1">Daus_M_001</strain>
        <tissue evidence="1">Leg muscle</tissue>
    </source>
</reference>
<dbReference type="EMBL" id="JARBHB010000003">
    <property type="protein sequence ID" value="KAJ8890069.1"/>
    <property type="molecule type" value="Genomic_DNA"/>
</dbReference>
<evidence type="ECO:0000313" key="2">
    <source>
        <dbReference type="Proteomes" id="UP001159363"/>
    </source>
</evidence>
<name>A0ABQ9I0B6_9NEOP</name>
<keyword evidence="2" id="KW-1185">Reference proteome</keyword>
<organism evidence="1 2">
    <name type="scientific">Dryococelus australis</name>
    <dbReference type="NCBI Taxonomy" id="614101"/>
    <lineage>
        <taxon>Eukaryota</taxon>
        <taxon>Metazoa</taxon>
        <taxon>Ecdysozoa</taxon>
        <taxon>Arthropoda</taxon>
        <taxon>Hexapoda</taxon>
        <taxon>Insecta</taxon>
        <taxon>Pterygota</taxon>
        <taxon>Neoptera</taxon>
        <taxon>Polyneoptera</taxon>
        <taxon>Phasmatodea</taxon>
        <taxon>Verophasmatodea</taxon>
        <taxon>Anareolatae</taxon>
        <taxon>Phasmatidae</taxon>
        <taxon>Eurycanthinae</taxon>
        <taxon>Dryococelus</taxon>
    </lineage>
</organism>
<comment type="caution">
    <text evidence="1">The sequence shown here is derived from an EMBL/GenBank/DDBJ whole genome shotgun (WGS) entry which is preliminary data.</text>
</comment>
<proteinExistence type="predicted"/>